<sequence>MKRDFLVSFFASLIVVAILLFFVLSVFNFFFLKKLDARVSELERTLQSKLNGYEDRLKTLEELLKPNSIVSRYITAYEYFEKSRIDFEKIFSEIEDDPTTGYIRIFVVGNDPVWITIKNGEKIIFSRDIKPGLSPYRFFYYKEPKIATDYDIVIPRNATLIVGVPNRVFLLVFGVGTSHHPTKIVQVTQTRLENIARDLNLYIPR</sequence>
<evidence type="ECO:0000313" key="3">
    <source>
        <dbReference type="EMBL" id="ACM22311.1"/>
    </source>
</evidence>
<keyword evidence="2" id="KW-1133">Transmembrane helix</keyword>
<keyword evidence="4" id="KW-1185">Reference proteome</keyword>
<dbReference type="KEGG" id="tna:CTN_0135"/>
<dbReference type="eggNOG" id="ENOG5031FJ8">
    <property type="taxonomic scope" value="Bacteria"/>
</dbReference>
<organism evidence="3 4">
    <name type="scientific">Thermotoga neapolitana (strain ATCC 49049 / DSM 4359 / NBRC 107923 / NS-E)</name>
    <dbReference type="NCBI Taxonomy" id="309803"/>
    <lineage>
        <taxon>Bacteria</taxon>
        <taxon>Thermotogati</taxon>
        <taxon>Thermotogota</taxon>
        <taxon>Thermotogae</taxon>
        <taxon>Thermotogales</taxon>
        <taxon>Thermotogaceae</taxon>
        <taxon>Thermotoga</taxon>
    </lineage>
</organism>
<evidence type="ECO:0000256" key="1">
    <source>
        <dbReference type="SAM" id="Coils"/>
    </source>
</evidence>
<keyword evidence="2" id="KW-0812">Transmembrane</keyword>
<keyword evidence="2" id="KW-0472">Membrane</keyword>
<feature type="coiled-coil region" evidence="1">
    <location>
        <begin position="32"/>
        <end position="63"/>
    </location>
</feature>
<accession>B9KBB5</accession>
<dbReference type="EMBL" id="CP000916">
    <property type="protein sequence ID" value="ACM22311.1"/>
    <property type="molecule type" value="Genomic_DNA"/>
</dbReference>
<feature type="transmembrane region" description="Helical" evidence="2">
    <location>
        <begin position="6"/>
        <end position="32"/>
    </location>
</feature>
<proteinExistence type="predicted"/>
<reference evidence="3 4" key="1">
    <citation type="journal article" date="2009" name="Biosci. Biotechnol. Biochem.">
        <title>WeGAS: a web-based microbial genome annotation system.</title>
        <authorList>
            <person name="Lee D."/>
            <person name="Seo H."/>
            <person name="Park C."/>
            <person name="Park K."/>
        </authorList>
    </citation>
    <scope>NUCLEOTIDE SEQUENCE [LARGE SCALE GENOMIC DNA]</scope>
    <source>
        <strain evidence="4">ATCC 49049 / DSM 4359 / NBRC 107923 / NS-E</strain>
    </source>
</reference>
<dbReference type="Proteomes" id="UP000000445">
    <property type="component" value="Chromosome"/>
</dbReference>
<evidence type="ECO:0000313" key="4">
    <source>
        <dbReference type="Proteomes" id="UP000000445"/>
    </source>
</evidence>
<protein>
    <submittedName>
        <fullName evidence="3">Uncharacterized protein</fullName>
    </submittedName>
</protein>
<dbReference type="HOGENOM" id="CLU_112863_0_0_0"/>
<name>B9KBB5_THENN</name>
<evidence type="ECO:0000256" key="2">
    <source>
        <dbReference type="SAM" id="Phobius"/>
    </source>
</evidence>
<gene>
    <name evidence="3" type="ordered locus">CTN_0135</name>
</gene>
<keyword evidence="1" id="KW-0175">Coiled coil</keyword>
<dbReference type="AlphaFoldDB" id="B9KBB5"/>
<dbReference type="RefSeq" id="WP_012645021.1">
    <property type="nucleotide sequence ID" value="NC_011978.1"/>
</dbReference>
<dbReference type="STRING" id="309803.CTN_0135"/>